<dbReference type="EMBL" id="BEXD01003446">
    <property type="protein sequence ID" value="GBC01180.1"/>
    <property type="molecule type" value="Genomic_DNA"/>
</dbReference>
<dbReference type="Proteomes" id="UP000247702">
    <property type="component" value="Unassembled WGS sequence"/>
</dbReference>
<name>A0A2Z6RW39_9GLOM</name>
<accession>A0A2Z6RW39</accession>
<evidence type="ECO:0000313" key="2">
    <source>
        <dbReference type="Proteomes" id="UP000247702"/>
    </source>
</evidence>
<proteinExistence type="predicted"/>
<gene>
    <name evidence="1" type="ORF">RclHR1_00410007</name>
</gene>
<sequence length="67" mass="7370">MNPIVIVTSETTEDPLKPTNQCSIITNNSVKRSIAFLSEKLASITLPIGEFSLHLNSQENVIDDKLT</sequence>
<organism evidence="1 2">
    <name type="scientific">Rhizophagus clarus</name>
    <dbReference type="NCBI Taxonomy" id="94130"/>
    <lineage>
        <taxon>Eukaryota</taxon>
        <taxon>Fungi</taxon>
        <taxon>Fungi incertae sedis</taxon>
        <taxon>Mucoromycota</taxon>
        <taxon>Glomeromycotina</taxon>
        <taxon>Glomeromycetes</taxon>
        <taxon>Glomerales</taxon>
        <taxon>Glomeraceae</taxon>
        <taxon>Rhizophagus</taxon>
    </lineage>
</organism>
<keyword evidence="2" id="KW-1185">Reference proteome</keyword>
<evidence type="ECO:0000313" key="1">
    <source>
        <dbReference type="EMBL" id="GBC01180.1"/>
    </source>
</evidence>
<comment type="caution">
    <text evidence="1">The sequence shown here is derived from an EMBL/GenBank/DDBJ whole genome shotgun (WGS) entry which is preliminary data.</text>
</comment>
<protein>
    <submittedName>
        <fullName evidence="1">Uncharacterized protein</fullName>
    </submittedName>
</protein>
<reference evidence="1 2" key="1">
    <citation type="submission" date="2017-11" db="EMBL/GenBank/DDBJ databases">
        <title>The genome of Rhizophagus clarus HR1 reveals common genetic basis of auxotrophy among arbuscular mycorrhizal fungi.</title>
        <authorList>
            <person name="Kobayashi Y."/>
        </authorList>
    </citation>
    <scope>NUCLEOTIDE SEQUENCE [LARGE SCALE GENOMIC DNA]</scope>
    <source>
        <strain evidence="1 2">HR1</strain>
    </source>
</reference>
<dbReference type="AlphaFoldDB" id="A0A2Z6RW39"/>